<dbReference type="GO" id="GO:0005759">
    <property type="term" value="C:mitochondrial matrix"/>
    <property type="evidence" value="ECO:0007669"/>
    <property type="project" value="TreeGrafter"/>
</dbReference>
<keyword evidence="3 9" id="KW-0489">Methyltransferase</keyword>
<dbReference type="PANTHER" id="PTHR11727">
    <property type="entry name" value="DIMETHYLADENOSINE TRANSFERASE"/>
    <property type="match status" value="1"/>
</dbReference>
<keyword evidence="4 9" id="KW-0808">Transferase</keyword>
<evidence type="ECO:0000256" key="7">
    <source>
        <dbReference type="ARBA" id="ARBA00022946"/>
    </source>
</evidence>
<dbReference type="Pfam" id="PF00398">
    <property type="entry name" value="RrnaAD"/>
    <property type="match status" value="1"/>
</dbReference>
<name>A0A1B6KI00_9HEMI</name>
<feature type="compositionally biased region" description="Acidic residues" evidence="11">
    <location>
        <begin position="211"/>
        <end position="229"/>
    </location>
</feature>
<dbReference type="InterPro" id="IPR001737">
    <property type="entry name" value="KsgA/Erm"/>
</dbReference>
<evidence type="ECO:0000256" key="9">
    <source>
        <dbReference type="PROSITE-ProRule" id="PRU01026"/>
    </source>
</evidence>
<evidence type="ECO:0000259" key="12">
    <source>
        <dbReference type="SMART" id="SM00650"/>
    </source>
</evidence>
<feature type="binding site" evidence="9">
    <location>
        <position position="1"/>
    </location>
    <ligand>
        <name>S-adenosyl-L-methionine</name>
        <dbReference type="ChEBI" id="CHEBI:59789"/>
    </ligand>
</feature>
<dbReference type="FunFam" id="1.10.8.100:FF:000006">
    <property type="entry name" value="rRNA adenine N(6)-methyltransferase"/>
    <property type="match status" value="1"/>
</dbReference>
<keyword evidence="2 10" id="KW-0698">rRNA processing</keyword>
<dbReference type="AlphaFoldDB" id="A0A1B6KI00"/>
<keyword evidence="6 9" id="KW-0694">RNA-binding</keyword>
<keyword evidence="7" id="KW-0809">Transit peptide</keyword>
<dbReference type="GO" id="GO:0006391">
    <property type="term" value="P:transcription initiation at mitochondrial promoter"/>
    <property type="evidence" value="ECO:0007669"/>
    <property type="project" value="TreeGrafter"/>
</dbReference>
<evidence type="ECO:0000256" key="2">
    <source>
        <dbReference type="ARBA" id="ARBA00022552"/>
    </source>
</evidence>
<accession>A0A1B6KI00</accession>
<evidence type="ECO:0000313" key="13">
    <source>
        <dbReference type="EMBL" id="JAT11082.1"/>
    </source>
</evidence>
<dbReference type="InterPro" id="IPR029063">
    <property type="entry name" value="SAM-dependent_MTases_sf"/>
</dbReference>
<dbReference type="GO" id="GO:0000179">
    <property type="term" value="F:rRNA (adenine-N6,N6-)-dimethyltransferase activity"/>
    <property type="evidence" value="ECO:0007669"/>
    <property type="project" value="UniProtKB-UniRule"/>
</dbReference>
<dbReference type="PANTHER" id="PTHR11727:SF17">
    <property type="entry name" value="DIMETHYLADENOSINE TRANSFERASE 1, MITOCHONDRIAL"/>
    <property type="match status" value="1"/>
</dbReference>
<evidence type="ECO:0000256" key="8">
    <source>
        <dbReference type="ARBA" id="ARBA00023128"/>
    </source>
</evidence>
<dbReference type="Gene3D" id="3.40.50.150">
    <property type="entry name" value="Vaccinia Virus protein VP39"/>
    <property type="match status" value="1"/>
</dbReference>
<gene>
    <name evidence="13" type="ORF">g.20872</name>
</gene>
<evidence type="ECO:0000256" key="3">
    <source>
        <dbReference type="ARBA" id="ARBA00022603"/>
    </source>
</evidence>
<evidence type="ECO:0000256" key="11">
    <source>
        <dbReference type="SAM" id="MobiDB-lite"/>
    </source>
</evidence>
<evidence type="ECO:0000256" key="5">
    <source>
        <dbReference type="ARBA" id="ARBA00022691"/>
    </source>
</evidence>
<dbReference type="InterPro" id="IPR023165">
    <property type="entry name" value="rRNA_Ade_diMease-like_C"/>
</dbReference>
<feature type="region of interest" description="Disordered" evidence="11">
    <location>
        <begin position="204"/>
        <end position="229"/>
    </location>
</feature>
<evidence type="ECO:0000256" key="1">
    <source>
        <dbReference type="ARBA" id="ARBA00004173"/>
    </source>
</evidence>
<evidence type="ECO:0000256" key="10">
    <source>
        <dbReference type="RuleBase" id="RU362106"/>
    </source>
</evidence>
<dbReference type="GO" id="GO:0034246">
    <property type="term" value="F:mitochondrial transcription factor activity"/>
    <property type="evidence" value="ECO:0007669"/>
    <property type="project" value="TreeGrafter"/>
</dbReference>
<dbReference type="Gene3D" id="1.10.8.100">
    <property type="entry name" value="Ribosomal RNA adenine dimethylase-like, domain 2"/>
    <property type="match status" value="1"/>
</dbReference>
<dbReference type="PROSITE" id="PS51689">
    <property type="entry name" value="SAM_RNA_A_N6_MT"/>
    <property type="match status" value="1"/>
</dbReference>
<protein>
    <recommendedName>
        <fullName evidence="10">rRNA adenine N(6)-methyltransferase</fullName>
        <ecNumber evidence="10">2.1.1.-</ecNumber>
    </recommendedName>
</protein>
<comment type="subcellular location">
    <subcellularLocation>
        <location evidence="1">Mitochondrion</location>
    </subcellularLocation>
</comment>
<feature type="domain" description="Ribosomal RNA adenine methylase transferase N-terminal" evidence="12">
    <location>
        <begin position="1"/>
        <end position="115"/>
    </location>
</feature>
<organism evidence="13">
    <name type="scientific">Graphocephala atropunctata</name>
    <dbReference type="NCBI Taxonomy" id="36148"/>
    <lineage>
        <taxon>Eukaryota</taxon>
        <taxon>Metazoa</taxon>
        <taxon>Ecdysozoa</taxon>
        <taxon>Arthropoda</taxon>
        <taxon>Hexapoda</taxon>
        <taxon>Insecta</taxon>
        <taxon>Pterygota</taxon>
        <taxon>Neoptera</taxon>
        <taxon>Paraneoptera</taxon>
        <taxon>Hemiptera</taxon>
        <taxon>Auchenorrhyncha</taxon>
        <taxon>Membracoidea</taxon>
        <taxon>Cicadellidae</taxon>
        <taxon>Cicadellinae</taxon>
        <taxon>Cicadellini</taxon>
        <taxon>Graphocephala</taxon>
    </lineage>
</organism>
<dbReference type="GO" id="GO:0003723">
    <property type="term" value="F:RNA binding"/>
    <property type="evidence" value="ECO:0007669"/>
    <property type="project" value="UniProtKB-UniRule"/>
</dbReference>
<feature type="binding site" evidence="9">
    <location>
        <position position="22"/>
    </location>
    <ligand>
        <name>S-adenosyl-L-methionine</name>
        <dbReference type="ChEBI" id="CHEBI:59789"/>
    </ligand>
</feature>
<dbReference type="EC" id="2.1.1.-" evidence="10"/>
<dbReference type="SMART" id="SM00650">
    <property type="entry name" value="rADc"/>
    <property type="match status" value="1"/>
</dbReference>
<dbReference type="EMBL" id="GEBQ01028895">
    <property type="protein sequence ID" value="JAT11082.1"/>
    <property type="molecule type" value="Transcribed_RNA"/>
</dbReference>
<dbReference type="InterPro" id="IPR020598">
    <property type="entry name" value="rRNA_Ade_methylase_Trfase_N"/>
</dbReference>
<proteinExistence type="inferred from homology"/>
<reference evidence="13" key="1">
    <citation type="submission" date="2015-11" db="EMBL/GenBank/DDBJ databases">
        <title>De novo transcriptome assembly of four potential Pierce s Disease insect vectors from Arizona vineyards.</title>
        <authorList>
            <person name="Tassone E.E."/>
        </authorList>
    </citation>
    <scope>NUCLEOTIDE SEQUENCE</scope>
</reference>
<dbReference type="SUPFAM" id="SSF53335">
    <property type="entry name" value="S-adenosyl-L-methionine-dependent methyltransferases"/>
    <property type="match status" value="1"/>
</dbReference>
<keyword evidence="8" id="KW-0496">Mitochondrion</keyword>
<sequence length="229" mass="26691">MFSTELRREWSERPPNVHLIGNLPFSVSTRLIILWLQDISQRNNAWKYGRVPMTLTFQKEVAERMAAPVMTSQRCRLSIMCQNWCQVHHKFNIPGSAFLPKPEVDVGVVHLVPREVPVIDLPFPLVEKVVRCVFSFRQKYCVRGVESLFPRGSWERLVPEMMERAEVNPQARPFQLTVPEFGRLCHVYAEIIQREPTMARYNNRQAKVKDEADDEEEVEDGAVDDIERV</sequence>
<evidence type="ECO:0000256" key="6">
    <source>
        <dbReference type="ARBA" id="ARBA00022884"/>
    </source>
</evidence>
<comment type="caution">
    <text evidence="9">Lacks conserved residue(s) required for the propagation of feature annotation.</text>
</comment>
<keyword evidence="5 9" id="KW-0949">S-adenosyl-L-methionine</keyword>
<comment type="similarity">
    <text evidence="9 10">Belongs to the class I-like SAM-binding methyltransferase superfamily. rRNA adenine N(6)-methyltransferase family.</text>
</comment>
<evidence type="ECO:0000256" key="4">
    <source>
        <dbReference type="ARBA" id="ARBA00022679"/>
    </source>
</evidence>